<comment type="caution">
    <text evidence="1">The sequence shown here is derived from an EMBL/GenBank/DDBJ whole genome shotgun (WGS) entry which is preliminary data.</text>
</comment>
<proteinExistence type="predicted"/>
<dbReference type="Proteomes" id="UP000887159">
    <property type="component" value="Unassembled WGS sequence"/>
</dbReference>
<dbReference type="EMBL" id="BMAU01021280">
    <property type="protein sequence ID" value="GFY08042.1"/>
    <property type="molecule type" value="Genomic_DNA"/>
</dbReference>
<evidence type="ECO:0000313" key="2">
    <source>
        <dbReference type="Proteomes" id="UP000887159"/>
    </source>
</evidence>
<gene>
    <name evidence="1" type="ORF">TNCV_1354591</name>
</gene>
<organism evidence="1 2">
    <name type="scientific">Trichonephila clavipes</name>
    <name type="common">Golden silk orbweaver</name>
    <name type="synonym">Nephila clavipes</name>
    <dbReference type="NCBI Taxonomy" id="2585209"/>
    <lineage>
        <taxon>Eukaryota</taxon>
        <taxon>Metazoa</taxon>
        <taxon>Ecdysozoa</taxon>
        <taxon>Arthropoda</taxon>
        <taxon>Chelicerata</taxon>
        <taxon>Arachnida</taxon>
        <taxon>Araneae</taxon>
        <taxon>Araneomorphae</taxon>
        <taxon>Entelegynae</taxon>
        <taxon>Araneoidea</taxon>
        <taxon>Nephilidae</taxon>
        <taxon>Trichonephila</taxon>
    </lineage>
</organism>
<accession>A0A8X6S5X5</accession>
<reference evidence="1" key="1">
    <citation type="submission" date="2020-08" db="EMBL/GenBank/DDBJ databases">
        <title>Multicomponent nature underlies the extraordinary mechanical properties of spider dragline silk.</title>
        <authorList>
            <person name="Kono N."/>
            <person name="Nakamura H."/>
            <person name="Mori M."/>
            <person name="Yoshida Y."/>
            <person name="Ohtoshi R."/>
            <person name="Malay A.D."/>
            <person name="Moran D.A.P."/>
            <person name="Tomita M."/>
            <person name="Numata K."/>
            <person name="Arakawa K."/>
        </authorList>
    </citation>
    <scope>NUCLEOTIDE SEQUENCE</scope>
</reference>
<name>A0A8X6S5X5_TRICX</name>
<dbReference type="AlphaFoldDB" id="A0A8X6S5X5"/>
<evidence type="ECO:0000313" key="1">
    <source>
        <dbReference type="EMBL" id="GFY08042.1"/>
    </source>
</evidence>
<sequence>MYDINTGLPLKGSREVKVTNPSFCRVVGMNPGVTQDPPSRGTGDICRTSLPLAENFGEGVLIKKDWTMVYSSAPQPFDRCGPVNV</sequence>
<keyword evidence="2" id="KW-1185">Reference proteome</keyword>
<protein>
    <submittedName>
        <fullName evidence="1">Uncharacterized protein</fullName>
    </submittedName>
</protein>